<dbReference type="Gene3D" id="3.40.50.720">
    <property type="entry name" value="NAD(P)-binding Rossmann-like Domain"/>
    <property type="match status" value="2"/>
</dbReference>
<proteinExistence type="predicted"/>
<evidence type="ECO:0000313" key="3">
    <source>
        <dbReference type="Proteomes" id="UP000281647"/>
    </source>
</evidence>
<dbReference type="Proteomes" id="UP000281647">
    <property type="component" value="Unassembled WGS sequence"/>
</dbReference>
<comment type="caution">
    <text evidence="2">The sequence shown here is derived from an EMBL/GenBank/DDBJ whole genome shotgun (WGS) entry which is preliminary data.</text>
</comment>
<sequence>MALVRALDRGAIAGCALDTTDPEPLPEIHPLRKRDSVILTSHVASYSEESKHALHAGAPPEVRCVLEGVWPETVVNPAVRRNSRAGIR</sequence>
<organism evidence="2 3">
    <name type="scientific">Borborobacter arsenicus</name>
    <dbReference type="NCBI Taxonomy" id="1851146"/>
    <lineage>
        <taxon>Bacteria</taxon>
        <taxon>Pseudomonadati</taxon>
        <taxon>Pseudomonadota</taxon>
        <taxon>Alphaproteobacteria</taxon>
        <taxon>Hyphomicrobiales</taxon>
        <taxon>Phyllobacteriaceae</taxon>
        <taxon>Borborobacter</taxon>
    </lineage>
</organism>
<dbReference type="InterPro" id="IPR036291">
    <property type="entry name" value="NAD(P)-bd_dom_sf"/>
</dbReference>
<dbReference type="EMBL" id="RKST01000001">
    <property type="protein sequence ID" value="RUM99500.1"/>
    <property type="molecule type" value="Genomic_DNA"/>
</dbReference>
<name>A0A432VBF5_9HYPH</name>
<gene>
    <name evidence="2" type="ORF">EET67_00930</name>
</gene>
<evidence type="ECO:0000259" key="1">
    <source>
        <dbReference type="Pfam" id="PF02826"/>
    </source>
</evidence>
<evidence type="ECO:0000313" key="2">
    <source>
        <dbReference type="EMBL" id="RUM99500.1"/>
    </source>
</evidence>
<dbReference type="RefSeq" id="WP_128625740.1">
    <property type="nucleotide sequence ID" value="NZ_RKST01000001.1"/>
</dbReference>
<reference evidence="2 3" key="1">
    <citation type="submission" date="2018-11" db="EMBL/GenBank/DDBJ databases">
        <title>Pseudaminobacter arsenicus sp. nov., an arsenic-resistant bacterium isolated from arsenic-rich aquifers.</title>
        <authorList>
            <person name="Mu Y."/>
        </authorList>
    </citation>
    <scope>NUCLEOTIDE SEQUENCE [LARGE SCALE GENOMIC DNA]</scope>
    <source>
        <strain evidence="2 3">CB3</strain>
    </source>
</reference>
<dbReference type="SUPFAM" id="SSF51735">
    <property type="entry name" value="NAD(P)-binding Rossmann-fold domains"/>
    <property type="match status" value="1"/>
</dbReference>
<dbReference type="Pfam" id="PF02826">
    <property type="entry name" value="2-Hacid_dh_C"/>
    <property type="match status" value="1"/>
</dbReference>
<dbReference type="AlphaFoldDB" id="A0A432VBF5"/>
<dbReference type="OrthoDB" id="9793626at2"/>
<protein>
    <recommendedName>
        <fullName evidence="1">D-isomer specific 2-hydroxyacid dehydrogenase NAD-binding domain-containing protein</fullName>
    </recommendedName>
</protein>
<dbReference type="GO" id="GO:0051287">
    <property type="term" value="F:NAD binding"/>
    <property type="evidence" value="ECO:0007669"/>
    <property type="project" value="InterPro"/>
</dbReference>
<feature type="domain" description="D-isomer specific 2-hydroxyacid dehydrogenase NAD-binding" evidence="1">
    <location>
        <begin position="2"/>
        <end position="44"/>
    </location>
</feature>
<keyword evidence="3" id="KW-1185">Reference proteome</keyword>
<dbReference type="InterPro" id="IPR006140">
    <property type="entry name" value="D-isomer_DH_NAD-bd"/>
</dbReference>
<accession>A0A432VBF5</accession>